<organism evidence="2 3">
    <name type="scientific">Sphingomonas pokkalii</name>
    <dbReference type="NCBI Taxonomy" id="2175090"/>
    <lineage>
        <taxon>Bacteria</taxon>
        <taxon>Pseudomonadati</taxon>
        <taxon>Pseudomonadota</taxon>
        <taxon>Alphaproteobacteria</taxon>
        <taxon>Sphingomonadales</taxon>
        <taxon>Sphingomonadaceae</taxon>
        <taxon>Sphingomonas</taxon>
    </lineage>
</organism>
<reference evidence="2 3" key="1">
    <citation type="submission" date="2018-05" db="EMBL/GenBank/DDBJ databases">
        <title>Description of Sphingomonas pokkalii sp nov, isolated from the rhizosphere of saline tolerant pokkali rice and its draft genome analysis.</title>
        <authorList>
            <person name="Menon R."/>
            <person name="Kumari S."/>
            <person name="Rameshkumar N."/>
        </authorList>
    </citation>
    <scope>NUCLEOTIDE SEQUENCE [LARGE SCALE GENOMIC DNA]</scope>
    <source>
        <strain evidence="2 3">L3B27</strain>
    </source>
</reference>
<proteinExistence type="predicted"/>
<feature type="transmembrane region" description="Helical" evidence="1">
    <location>
        <begin position="47"/>
        <end position="65"/>
    </location>
</feature>
<evidence type="ECO:0000256" key="1">
    <source>
        <dbReference type="SAM" id="Phobius"/>
    </source>
</evidence>
<protein>
    <submittedName>
        <fullName evidence="2">Uncharacterized protein</fullName>
    </submittedName>
</protein>
<dbReference type="AlphaFoldDB" id="A0A2U0SF04"/>
<name>A0A2U0SF04_9SPHN</name>
<comment type="caution">
    <text evidence="2">The sequence shown here is derived from an EMBL/GenBank/DDBJ whole genome shotgun (WGS) entry which is preliminary data.</text>
</comment>
<accession>A0A2U0SF04</accession>
<dbReference type="RefSeq" id="WP_116469328.1">
    <property type="nucleotide sequence ID" value="NZ_QENQ01000001.1"/>
</dbReference>
<keyword evidence="1" id="KW-1133">Transmembrane helix</keyword>
<sequence>MNPEPNAALIDAGAVVAALFLARLVALRLGGRQGWTGWIARWLRRGVAAALLVPALRLVALAMQGGDRAPLLVAAAVAILAAGAMLALLDDLLVGAIRARHIR</sequence>
<gene>
    <name evidence="2" type="ORF">DD559_11685</name>
</gene>
<keyword evidence="1" id="KW-0472">Membrane</keyword>
<feature type="transmembrane region" description="Helical" evidence="1">
    <location>
        <begin position="71"/>
        <end position="94"/>
    </location>
</feature>
<dbReference type="EMBL" id="QENQ01000001">
    <property type="protein sequence ID" value="PVX29910.1"/>
    <property type="molecule type" value="Genomic_DNA"/>
</dbReference>
<feature type="transmembrane region" description="Helical" evidence="1">
    <location>
        <begin position="6"/>
        <end position="26"/>
    </location>
</feature>
<keyword evidence="1" id="KW-0812">Transmembrane</keyword>
<evidence type="ECO:0000313" key="2">
    <source>
        <dbReference type="EMBL" id="PVX29910.1"/>
    </source>
</evidence>
<evidence type="ECO:0000313" key="3">
    <source>
        <dbReference type="Proteomes" id="UP000245890"/>
    </source>
</evidence>
<keyword evidence="3" id="KW-1185">Reference proteome</keyword>
<dbReference type="Proteomes" id="UP000245890">
    <property type="component" value="Unassembled WGS sequence"/>
</dbReference>